<feature type="domain" description="TANGO6 HEAT repeat" evidence="4">
    <location>
        <begin position="255"/>
        <end position="443"/>
    </location>
</feature>
<comment type="caution">
    <text evidence="5">The sequence shown here is derived from an EMBL/GenBank/DDBJ whole genome shotgun (WGS) entry which is preliminary data.</text>
</comment>
<dbReference type="GO" id="GO:0009306">
    <property type="term" value="P:protein secretion"/>
    <property type="evidence" value="ECO:0007669"/>
    <property type="project" value="TreeGrafter"/>
</dbReference>
<reference evidence="5" key="1">
    <citation type="submission" date="2022-08" db="EMBL/GenBank/DDBJ databases">
        <authorList>
            <consortium name="DOE Joint Genome Institute"/>
            <person name="Min B."/>
            <person name="Riley R."/>
            <person name="Sierra-Patev S."/>
            <person name="Naranjo-Ortiz M."/>
            <person name="Looney B."/>
            <person name="Konkel Z."/>
            <person name="Slot J.C."/>
            <person name="Sakamoto Y."/>
            <person name="Steenwyk J.L."/>
            <person name="Rokas A."/>
            <person name="Carro J."/>
            <person name="Camarero S."/>
            <person name="Ferreira P."/>
            <person name="Molpeceres G."/>
            <person name="Ruiz-Duenas F.J."/>
            <person name="Serrano A."/>
            <person name="Henrissat B."/>
            <person name="Drula E."/>
            <person name="Hughes K.W."/>
            <person name="Mata J.L."/>
            <person name="Ishikawa N.K."/>
            <person name="Vargas-Isla R."/>
            <person name="Ushijima S."/>
            <person name="Smith C.A."/>
            <person name="Ahrendt S."/>
            <person name="Andreopoulos W."/>
            <person name="He G."/>
            <person name="Labutti K."/>
            <person name="Lipzen A."/>
            <person name="Ng V."/>
            <person name="Sandor L."/>
            <person name="Barry K."/>
            <person name="Martinez A.T."/>
            <person name="Xiao Y."/>
            <person name="Gibbons J.G."/>
            <person name="Terashima K."/>
            <person name="Hibbett D.S."/>
            <person name="Grigoriev I.V."/>
        </authorList>
    </citation>
    <scope>NUCLEOTIDE SEQUENCE</scope>
    <source>
        <strain evidence="5">Sp2 HRB7682 ss15</strain>
    </source>
</reference>
<evidence type="ECO:0000256" key="2">
    <source>
        <dbReference type="SAM" id="MobiDB-lite"/>
    </source>
</evidence>
<dbReference type="InterPro" id="IPR057407">
    <property type="entry name" value="HEAT_TANGO6"/>
</dbReference>
<organism evidence="5 6">
    <name type="scientific">Lentinula lateritia</name>
    <dbReference type="NCBI Taxonomy" id="40482"/>
    <lineage>
        <taxon>Eukaryota</taxon>
        <taxon>Fungi</taxon>
        <taxon>Dikarya</taxon>
        <taxon>Basidiomycota</taxon>
        <taxon>Agaricomycotina</taxon>
        <taxon>Agaricomycetes</taxon>
        <taxon>Agaricomycetidae</taxon>
        <taxon>Agaricales</taxon>
        <taxon>Marasmiineae</taxon>
        <taxon>Omphalotaceae</taxon>
        <taxon>Lentinula</taxon>
    </lineage>
</organism>
<dbReference type="EMBL" id="JANVFS010000014">
    <property type="protein sequence ID" value="KAJ4481503.1"/>
    <property type="molecule type" value="Genomic_DNA"/>
</dbReference>
<dbReference type="InterPro" id="IPR016024">
    <property type="entry name" value="ARM-type_fold"/>
</dbReference>
<dbReference type="InterPro" id="IPR039600">
    <property type="entry name" value="TANGO6/Rtp1"/>
</dbReference>
<dbReference type="Pfam" id="PF10363">
    <property type="entry name" value="RTP1_C1"/>
    <property type="match status" value="1"/>
</dbReference>
<evidence type="ECO:0000259" key="4">
    <source>
        <dbReference type="Pfam" id="PF23565"/>
    </source>
</evidence>
<feature type="region of interest" description="Disordered" evidence="2">
    <location>
        <begin position="911"/>
        <end position="938"/>
    </location>
</feature>
<evidence type="ECO:0008006" key="7">
    <source>
        <dbReference type="Google" id="ProtNLM"/>
    </source>
</evidence>
<reference evidence="5" key="2">
    <citation type="journal article" date="2023" name="Proc. Natl. Acad. Sci. U.S.A.">
        <title>A global phylogenomic analysis of the shiitake genus Lentinula.</title>
        <authorList>
            <person name="Sierra-Patev S."/>
            <person name="Min B."/>
            <person name="Naranjo-Ortiz M."/>
            <person name="Looney B."/>
            <person name="Konkel Z."/>
            <person name="Slot J.C."/>
            <person name="Sakamoto Y."/>
            <person name="Steenwyk J.L."/>
            <person name="Rokas A."/>
            <person name="Carro J."/>
            <person name="Camarero S."/>
            <person name="Ferreira P."/>
            <person name="Molpeceres G."/>
            <person name="Ruiz-Duenas F.J."/>
            <person name="Serrano A."/>
            <person name="Henrissat B."/>
            <person name="Drula E."/>
            <person name="Hughes K.W."/>
            <person name="Mata J.L."/>
            <person name="Ishikawa N.K."/>
            <person name="Vargas-Isla R."/>
            <person name="Ushijima S."/>
            <person name="Smith C.A."/>
            <person name="Donoghue J."/>
            <person name="Ahrendt S."/>
            <person name="Andreopoulos W."/>
            <person name="He G."/>
            <person name="LaButti K."/>
            <person name="Lipzen A."/>
            <person name="Ng V."/>
            <person name="Riley R."/>
            <person name="Sandor L."/>
            <person name="Barry K."/>
            <person name="Martinez A.T."/>
            <person name="Xiao Y."/>
            <person name="Gibbons J.G."/>
            <person name="Terashima K."/>
            <person name="Grigoriev I.V."/>
            <person name="Hibbett D."/>
        </authorList>
    </citation>
    <scope>NUCLEOTIDE SEQUENCE</scope>
    <source>
        <strain evidence="5">Sp2 HRB7682 ss15</strain>
    </source>
</reference>
<name>A0A9W9DQH5_9AGAR</name>
<evidence type="ECO:0000313" key="5">
    <source>
        <dbReference type="EMBL" id="KAJ4481503.1"/>
    </source>
</evidence>
<dbReference type="PANTHER" id="PTHR20959:SF1">
    <property type="entry name" value="TRANSPORT AND GOLGI ORGANIZATION PROTEIN 6 HOMOLOG"/>
    <property type="match status" value="1"/>
</dbReference>
<accession>A0A9W9DQH5</accession>
<proteinExistence type="inferred from homology"/>
<dbReference type="Proteomes" id="UP001150238">
    <property type="component" value="Unassembled WGS sequence"/>
</dbReference>
<evidence type="ECO:0000259" key="3">
    <source>
        <dbReference type="Pfam" id="PF10363"/>
    </source>
</evidence>
<dbReference type="PANTHER" id="PTHR20959">
    <property type="entry name" value="TRANSPORT AND GOLGI ORGANIZATION PROTEIN 6 FAMILY MEMBER"/>
    <property type="match status" value="1"/>
</dbReference>
<gene>
    <name evidence="5" type="ORF">C8J55DRAFT_488714</name>
</gene>
<dbReference type="InterPro" id="IPR011989">
    <property type="entry name" value="ARM-like"/>
</dbReference>
<feature type="domain" description="RNA polymerase II assembly factor Rtp1 C-terminal" evidence="3">
    <location>
        <begin position="724"/>
        <end position="846"/>
    </location>
</feature>
<dbReference type="AlphaFoldDB" id="A0A9W9DQH5"/>
<dbReference type="Gene3D" id="1.25.10.10">
    <property type="entry name" value="Leucine-rich Repeat Variant"/>
    <property type="match status" value="1"/>
</dbReference>
<feature type="region of interest" description="Disordered" evidence="2">
    <location>
        <begin position="608"/>
        <end position="632"/>
    </location>
</feature>
<dbReference type="SUPFAM" id="SSF48371">
    <property type="entry name" value="ARM repeat"/>
    <property type="match status" value="1"/>
</dbReference>
<dbReference type="InterPro" id="IPR019451">
    <property type="entry name" value="Rtp1_C1"/>
</dbReference>
<feature type="compositionally biased region" description="Acidic residues" evidence="2">
    <location>
        <begin position="613"/>
        <end position="631"/>
    </location>
</feature>
<comment type="similarity">
    <text evidence="1">Belongs to the Tango6 family.</text>
</comment>
<feature type="compositionally biased region" description="Basic and acidic residues" evidence="2">
    <location>
        <begin position="920"/>
        <end position="933"/>
    </location>
</feature>
<dbReference type="Pfam" id="PF23565">
    <property type="entry name" value="ARM_TANGO6"/>
    <property type="match status" value="1"/>
</dbReference>
<evidence type="ECO:0000256" key="1">
    <source>
        <dbReference type="ARBA" id="ARBA00005724"/>
    </source>
</evidence>
<sequence length="1020" mass="112550">MSVQSELASTLHAGSCLIDTLSTPQTQLKSALLQRLQIYYSCLGSSSTLNDSATLENVQIRTADEALVVVEKVQRLLRTNAPDTGAPLLGTRDLNQLRVLLSITFRWGVDLLLSHVISSWPSTSSSTVTVPGAKIIDLTSTPEDYHHLADLVARQLTLVFPLGIHGNTSSTLITEVILQRHLPDILKPAISLGWLPKSLAVDTMTPLDDIRPLIMRLMAMLPPVESMVALGSVMSSTNSVPHIRRTCGYLMSRQLLRPEGVKGLCAAVFGDSENADDIQLDKLQHISRVLITVPAGMLPKDYFSIILPRLIDLLQESRYPAYRRAAAFALSQMLAVKNGTAAQIILFRLHDLFLFTHPDTEEMDVTIVLGNLTTLLTNSDPSPELISTLLSPIVRPLYGLLFHLDSIRTSDPELKEMVRGLLLTWSRITSSSEAIDTIWTIFDDEGGQWHTDLEGGVRRGSSVPTLASTKLSLFTPETLKKADEAGELDPTANILDLYPEPRHLAVFLKSMNRDDILSRFLVKLLEGYRDNKNSEDGNPVRTLLYLQLIMQLQIAVSDSSKSAGLFSKPSQILIFIKQALEAAASARPEPNYQKKKVSLAGKFQISDLRLSPQDEEDPEISDGDSDDDLSDSEVFTADNEMEETSITLLLSVLEANENLSARTEPILNDIFELLEPRVNHSPSAVRLVAREARMVMTARLALGDDDVSRNNAVDTQAESPREIYQKALKFLQDPILPVRAHGLLLLRQLASASTDSAKMDSALVPAVLEIFVQSIQDDDSYIFLNAVQGLAALVDNYDRSILKRLVYDYTKHLDGLEAGNMNQQDVDTRMRLGEALSMVIRRCGETLGATGNVIIPPLLRVVRSPTAPTTLRTSSLSLLADCQNTYSLAVLPYLLDLAEGMIDLLQVETTSTTDNTTTTKSEEGRKLTMDDHPTSTNTKFPPLRRAALHFLTLLIRGTTKEIYESYASAGDNARLSVGLTKRMRITLGYISNTDDDMLVRVMAREALEDLAHLELAKLTI</sequence>
<evidence type="ECO:0000313" key="6">
    <source>
        <dbReference type="Proteomes" id="UP001150238"/>
    </source>
</evidence>
<protein>
    <recommendedName>
        <fullName evidence="7">RNA polymerase II assembly factor Rtp1 C-terminal domain-containing protein</fullName>
    </recommendedName>
</protein>